<dbReference type="Gene3D" id="3.40.50.2300">
    <property type="match status" value="1"/>
</dbReference>
<dbReference type="Pfam" id="PF00158">
    <property type="entry name" value="Sigma54_activat"/>
    <property type="match status" value="1"/>
</dbReference>
<dbReference type="RefSeq" id="WP_155614890.1">
    <property type="nucleotide sequence ID" value="NZ_WNZX01000011.1"/>
</dbReference>
<dbReference type="InterPro" id="IPR002078">
    <property type="entry name" value="Sigma_54_int"/>
</dbReference>
<dbReference type="SUPFAM" id="SSF55785">
    <property type="entry name" value="PYP-like sensor domain (PAS domain)"/>
    <property type="match status" value="1"/>
</dbReference>
<dbReference type="InterPro" id="IPR027417">
    <property type="entry name" value="P-loop_NTPase"/>
</dbReference>
<dbReference type="SMART" id="SM00091">
    <property type="entry name" value="PAS"/>
    <property type="match status" value="1"/>
</dbReference>
<dbReference type="PROSITE" id="PS50045">
    <property type="entry name" value="SIGMA54_INTERACT_4"/>
    <property type="match status" value="1"/>
</dbReference>
<evidence type="ECO:0000256" key="4">
    <source>
        <dbReference type="ARBA" id="ARBA00023163"/>
    </source>
</evidence>
<dbReference type="InterPro" id="IPR010524">
    <property type="entry name" value="Sig_transdc_resp-reg_PrpR_N"/>
</dbReference>
<dbReference type="InterPro" id="IPR000014">
    <property type="entry name" value="PAS"/>
</dbReference>
<dbReference type="PROSITE" id="PS50112">
    <property type="entry name" value="PAS"/>
    <property type="match status" value="1"/>
</dbReference>
<dbReference type="InterPro" id="IPR013767">
    <property type="entry name" value="PAS_fold"/>
</dbReference>
<dbReference type="InterPro" id="IPR058031">
    <property type="entry name" value="AAA_lid_NorR"/>
</dbReference>
<dbReference type="Pfam" id="PF02954">
    <property type="entry name" value="HTH_8"/>
    <property type="match status" value="1"/>
</dbReference>
<dbReference type="Proteomes" id="UP000450917">
    <property type="component" value="Unassembled WGS sequence"/>
</dbReference>
<sequence>MFKFLIIAPYRGLKDLLEDMAEELPYEIHAEVGDLQQGLTIAKAAEQQKYDVIISRGGTAKLIRQHVRIPVIEIAVNGYDILRSLTFLKEYPGKVGIIGFPNIVNGVDTIAELLDMQVMKFVIHHEDQAASAVQQAKEQGVSLVIGDVITVATSENYGLKAILITSGREAILEVLERAKETVLSRLEKHQEMAFIKQLLNTMGQGVIGVHADGSIQFYNQTAAEIFGVSAEQAVRMKWGDFLTQAQISLEADRGEEFVQVVVGKAHYNKGLLIYGKPMADGGMNYTIYRKEDIRLLQQQFRRAEEDRFSPPASQFQHFVKTDFIKASYMDRAEQWSELADPIVIVGESGTGKRSLAEAMHNRSGYHKGPFVVLYADLTPSDQLGRLLFGSDSGESDENALVLRAEAGTLYIHNIEYVPLPSQRRLAAMLQASNRRGEGAYSFTPPFRLIVSTSDDLEEKVRANEFDRQLFTLLQPHMIHMPPLRSFIEDLDHLVFWYLAEMNRSLGKQVLGIKPDVMKLLKSYHWPGNMLELKRVLKVLIESSDGSFVTMQQAEPILASIFERPAPEGALRQLVGKDRTLEEIERDIIRIVLEQEGFNQSTTAKRLGINRTTLWRKLNQE</sequence>
<dbReference type="GO" id="GO:0005524">
    <property type="term" value="F:ATP binding"/>
    <property type="evidence" value="ECO:0007669"/>
    <property type="project" value="UniProtKB-KW"/>
</dbReference>
<dbReference type="SUPFAM" id="SSF46689">
    <property type="entry name" value="Homeodomain-like"/>
    <property type="match status" value="1"/>
</dbReference>
<dbReference type="InterPro" id="IPR002197">
    <property type="entry name" value="HTH_Fis"/>
</dbReference>
<dbReference type="GO" id="GO:0043565">
    <property type="term" value="F:sequence-specific DNA binding"/>
    <property type="evidence" value="ECO:0007669"/>
    <property type="project" value="InterPro"/>
</dbReference>
<dbReference type="SUPFAM" id="SSF52540">
    <property type="entry name" value="P-loop containing nucleoside triphosphate hydrolases"/>
    <property type="match status" value="1"/>
</dbReference>
<comment type="caution">
    <text evidence="7">The sequence shown here is derived from an EMBL/GenBank/DDBJ whole genome shotgun (WGS) entry which is preliminary data.</text>
</comment>
<dbReference type="SUPFAM" id="SSF159800">
    <property type="entry name" value="PrpR receptor domain-like"/>
    <property type="match status" value="1"/>
</dbReference>
<dbReference type="CDD" id="cd00009">
    <property type="entry name" value="AAA"/>
    <property type="match status" value="1"/>
</dbReference>
<feature type="domain" description="PAS" evidence="6">
    <location>
        <begin position="191"/>
        <end position="234"/>
    </location>
</feature>
<name>A0A7X3CTJ2_9BACL</name>
<feature type="domain" description="Sigma-54 factor interaction" evidence="5">
    <location>
        <begin position="341"/>
        <end position="541"/>
    </location>
</feature>
<dbReference type="EMBL" id="WNZX01000011">
    <property type="protein sequence ID" value="MUG71801.1"/>
    <property type="molecule type" value="Genomic_DNA"/>
</dbReference>
<dbReference type="Gene3D" id="3.30.450.20">
    <property type="entry name" value="PAS domain"/>
    <property type="match status" value="1"/>
</dbReference>
<dbReference type="Pfam" id="PF06506">
    <property type="entry name" value="PrpR_N"/>
    <property type="match status" value="1"/>
</dbReference>
<dbReference type="Gene3D" id="1.10.10.60">
    <property type="entry name" value="Homeodomain-like"/>
    <property type="match status" value="1"/>
</dbReference>
<dbReference type="GO" id="GO:0000156">
    <property type="term" value="F:phosphorelay response regulator activity"/>
    <property type="evidence" value="ECO:0007669"/>
    <property type="project" value="InterPro"/>
</dbReference>
<dbReference type="Pfam" id="PF25601">
    <property type="entry name" value="AAA_lid_14"/>
    <property type="match status" value="1"/>
</dbReference>
<gene>
    <name evidence="7" type="ORF">GNP93_14100</name>
</gene>
<dbReference type="Gene3D" id="3.40.50.10660">
    <property type="entry name" value="PrpR receptor domain-like"/>
    <property type="match status" value="1"/>
</dbReference>
<protein>
    <submittedName>
        <fullName evidence="7">PAS domain-containing protein</fullName>
    </submittedName>
</protein>
<dbReference type="PROSITE" id="PS00675">
    <property type="entry name" value="SIGMA54_INTERACT_1"/>
    <property type="match status" value="1"/>
</dbReference>
<proteinExistence type="predicted"/>
<reference evidence="7 8" key="1">
    <citation type="submission" date="2019-11" db="EMBL/GenBank/DDBJ databases">
        <title>Draft genome sequences of five Paenibacillus species of dairy origin.</title>
        <authorList>
            <person name="Olajide A.M."/>
            <person name="Chen S."/>
            <person name="Lapointe G."/>
        </authorList>
    </citation>
    <scope>NUCLEOTIDE SEQUENCE [LARGE SCALE GENOMIC DNA]</scope>
    <source>
        <strain evidence="7 8">2CS3</strain>
    </source>
</reference>
<evidence type="ECO:0000256" key="2">
    <source>
        <dbReference type="ARBA" id="ARBA00022840"/>
    </source>
</evidence>
<keyword evidence="3" id="KW-0805">Transcription regulation</keyword>
<dbReference type="Gene3D" id="3.40.50.300">
    <property type="entry name" value="P-loop containing nucleotide triphosphate hydrolases"/>
    <property type="match status" value="1"/>
</dbReference>
<evidence type="ECO:0000256" key="3">
    <source>
        <dbReference type="ARBA" id="ARBA00023015"/>
    </source>
</evidence>
<evidence type="ECO:0000313" key="8">
    <source>
        <dbReference type="Proteomes" id="UP000450917"/>
    </source>
</evidence>
<organism evidence="7 8">
    <name type="scientific">Paenibacillus validus</name>
    <dbReference type="NCBI Taxonomy" id="44253"/>
    <lineage>
        <taxon>Bacteria</taxon>
        <taxon>Bacillati</taxon>
        <taxon>Bacillota</taxon>
        <taxon>Bacilli</taxon>
        <taxon>Bacillales</taxon>
        <taxon>Paenibacillaceae</taxon>
        <taxon>Paenibacillus</taxon>
    </lineage>
</organism>
<dbReference type="Pfam" id="PF00989">
    <property type="entry name" value="PAS"/>
    <property type="match status" value="1"/>
</dbReference>
<keyword evidence="2" id="KW-0067">ATP-binding</keyword>
<keyword evidence="4" id="KW-0804">Transcription</keyword>
<evidence type="ECO:0000256" key="1">
    <source>
        <dbReference type="ARBA" id="ARBA00022741"/>
    </source>
</evidence>
<evidence type="ECO:0000313" key="7">
    <source>
        <dbReference type="EMBL" id="MUG71801.1"/>
    </source>
</evidence>
<dbReference type="AlphaFoldDB" id="A0A7X3CTJ2"/>
<dbReference type="GO" id="GO:0006355">
    <property type="term" value="P:regulation of DNA-templated transcription"/>
    <property type="evidence" value="ECO:0007669"/>
    <property type="project" value="InterPro"/>
</dbReference>
<evidence type="ECO:0000259" key="5">
    <source>
        <dbReference type="PROSITE" id="PS50045"/>
    </source>
</evidence>
<dbReference type="PANTHER" id="PTHR32071">
    <property type="entry name" value="TRANSCRIPTIONAL REGULATORY PROTEIN"/>
    <property type="match status" value="1"/>
</dbReference>
<dbReference type="Gene3D" id="1.10.8.60">
    <property type="match status" value="1"/>
</dbReference>
<accession>A0A7X3CTJ2</accession>
<keyword evidence="1" id="KW-0547">Nucleotide-binding</keyword>
<dbReference type="PRINTS" id="PR01590">
    <property type="entry name" value="HTHFIS"/>
</dbReference>
<keyword evidence="8" id="KW-1185">Reference proteome</keyword>
<dbReference type="InterPro" id="IPR025662">
    <property type="entry name" value="Sigma_54_int_dom_ATP-bd_1"/>
</dbReference>
<dbReference type="InterPro" id="IPR009057">
    <property type="entry name" value="Homeodomain-like_sf"/>
</dbReference>
<dbReference type="InterPro" id="IPR035965">
    <property type="entry name" value="PAS-like_dom_sf"/>
</dbReference>
<evidence type="ECO:0000259" key="6">
    <source>
        <dbReference type="PROSITE" id="PS50112"/>
    </source>
</evidence>